<sequence length="151" mass="16233">MRGTTGSPGWSASSTRPSRPSSSSGRPSLPPLPHPPWAPVASGRGWITRAALASSPDERCSLGRVGRCVSQRTAAPSPEVKGNCVYFTDDGPWSHDRCHEVVPDVGVLDLADRSFKVPRGAVRDLLWKWPPPVRLGLPLLHQQKAGARFGP</sequence>
<dbReference type="Proteomes" id="UP000729402">
    <property type="component" value="Unassembled WGS sequence"/>
</dbReference>
<proteinExistence type="predicted"/>
<evidence type="ECO:0000256" key="1">
    <source>
        <dbReference type="SAM" id="MobiDB-lite"/>
    </source>
</evidence>
<dbReference type="OrthoDB" id="1937564at2759"/>
<organism evidence="2 3">
    <name type="scientific">Zizania palustris</name>
    <name type="common">Northern wild rice</name>
    <dbReference type="NCBI Taxonomy" id="103762"/>
    <lineage>
        <taxon>Eukaryota</taxon>
        <taxon>Viridiplantae</taxon>
        <taxon>Streptophyta</taxon>
        <taxon>Embryophyta</taxon>
        <taxon>Tracheophyta</taxon>
        <taxon>Spermatophyta</taxon>
        <taxon>Magnoliopsida</taxon>
        <taxon>Liliopsida</taxon>
        <taxon>Poales</taxon>
        <taxon>Poaceae</taxon>
        <taxon>BOP clade</taxon>
        <taxon>Oryzoideae</taxon>
        <taxon>Oryzeae</taxon>
        <taxon>Zizaniinae</taxon>
        <taxon>Zizania</taxon>
    </lineage>
</organism>
<evidence type="ECO:0008006" key="4">
    <source>
        <dbReference type="Google" id="ProtNLM"/>
    </source>
</evidence>
<reference evidence="2" key="2">
    <citation type="submission" date="2021-02" db="EMBL/GenBank/DDBJ databases">
        <authorList>
            <person name="Kimball J.A."/>
            <person name="Haas M.W."/>
            <person name="Macchietto M."/>
            <person name="Kono T."/>
            <person name="Duquette J."/>
            <person name="Shao M."/>
        </authorList>
    </citation>
    <scope>NUCLEOTIDE SEQUENCE</scope>
    <source>
        <tissue evidence="2">Fresh leaf tissue</tissue>
    </source>
</reference>
<dbReference type="AlphaFoldDB" id="A0A8J6BZG2"/>
<protein>
    <recommendedName>
        <fullName evidence="4">DUF295 domain-containing protein</fullName>
    </recommendedName>
</protein>
<feature type="compositionally biased region" description="Pro residues" evidence="1">
    <location>
        <begin position="28"/>
        <end position="38"/>
    </location>
</feature>
<feature type="compositionally biased region" description="Low complexity" evidence="1">
    <location>
        <begin position="11"/>
        <end position="27"/>
    </location>
</feature>
<feature type="region of interest" description="Disordered" evidence="1">
    <location>
        <begin position="1"/>
        <end position="40"/>
    </location>
</feature>
<reference evidence="2" key="1">
    <citation type="journal article" date="2021" name="bioRxiv">
        <title>Whole Genome Assembly and Annotation of Northern Wild Rice, Zizania palustris L., Supports a Whole Genome Duplication in the Zizania Genus.</title>
        <authorList>
            <person name="Haas M."/>
            <person name="Kono T."/>
            <person name="Macchietto M."/>
            <person name="Millas R."/>
            <person name="McGilp L."/>
            <person name="Shao M."/>
            <person name="Duquette J."/>
            <person name="Hirsch C.N."/>
            <person name="Kimball J."/>
        </authorList>
    </citation>
    <scope>NUCLEOTIDE SEQUENCE</scope>
    <source>
        <tissue evidence="2">Fresh leaf tissue</tissue>
    </source>
</reference>
<comment type="caution">
    <text evidence="2">The sequence shown here is derived from an EMBL/GenBank/DDBJ whole genome shotgun (WGS) entry which is preliminary data.</text>
</comment>
<dbReference type="EMBL" id="JAAALK010000080">
    <property type="protein sequence ID" value="KAG8095218.1"/>
    <property type="molecule type" value="Genomic_DNA"/>
</dbReference>
<evidence type="ECO:0000313" key="3">
    <source>
        <dbReference type="Proteomes" id="UP000729402"/>
    </source>
</evidence>
<evidence type="ECO:0000313" key="2">
    <source>
        <dbReference type="EMBL" id="KAG8095218.1"/>
    </source>
</evidence>
<gene>
    <name evidence="2" type="ORF">GUJ93_ZPchr0012g19534</name>
</gene>
<accession>A0A8J6BZG2</accession>
<feature type="compositionally biased region" description="Polar residues" evidence="1">
    <location>
        <begin position="1"/>
        <end position="10"/>
    </location>
</feature>
<keyword evidence="3" id="KW-1185">Reference proteome</keyword>
<name>A0A8J6BZG2_ZIZPA</name>